<keyword evidence="2" id="KW-1185">Reference proteome</keyword>
<comment type="caution">
    <text evidence="1">The sequence shown here is derived from an EMBL/GenBank/DDBJ whole genome shotgun (WGS) entry which is preliminary data.</text>
</comment>
<dbReference type="EMBL" id="BDIP01002081">
    <property type="protein sequence ID" value="GCA63027.1"/>
    <property type="molecule type" value="Genomic_DNA"/>
</dbReference>
<name>A0A391NMY2_9EUKA</name>
<feature type="non-terminal residue" evidence="1">
    <location>
        <position position="1"/>
    </location>
</feature>
<proteinExistence type="predicted"/>
<evidence type="ECO:0000313" key="1">
    <source>
        <dbReference type="EMBL" id="GCA63027.1"/>
    </source>
</evidence>
<protein>
    <submittedName>
        <fullName evidence="1">Uncharacterized protein</fullName>
    </submittedName>
</protein>
<dbReference type="AlphaFoldDB" id="A0A391NMY2"/>
<organism evidence="1 2">
    <name type="scientific">Kipferlia bialata</name>
    <dbReference type="NCBI Taxonomy" id="797122"/>
    <lineage>
        <taxon>Eukaryota</taxon>
        <taxon>Metamonada</taxon>
        <taxon>Carpediemonas-like organisms</taxon>
        <taxon>Kipferlia</taxon>
    </lineage>
</organism>
<accession>A0A391NMY2</accession>
<evidence type="ECO:0000313" key="2">
    <source>
        <dbReference type="Proteomes" id="UP000265618"/>
    </source>
</evidence>
<gene>
    <name evidence="1" type="ORF">KIPB_007404</name>
</gene>
<dbReference type="Proteomes" id="UP000265618">
    <property type="component" value="Unassembled WGS sequence"/>
</dbReference>
<reference evidence="1 2" key="1">
    <citation type="journal article" date="2018" name="PLoS ONE">
        <title>The draft genome of Kipferlia bialata reveals reductive genome evolution in fornicate parasites.</title>
        <authorList>
            <person name="Tanifuji G."/>
            <person name="Takabayashi S."/>
            <person name="Kume K."/>
            <person name="Takagi M."/>
            <person name="Nakayama T."/>
            <person name="Kamikawa R."/>
            <person name="Inagaki Y."/>
            <person name="Hashimoto T."/>
        </authorList>
    </citation>
    <scope>NUCLEOTIDE SEQUENCE [LARGE SCALE GENOMIC DNA]</scope>
    <source>
        <strain evidence="1">NY0173</strain>
    </source>
</reference>
<sequence length="17" mass="2046">VSEEQIQDYTERCGIEF</sequence>